<dbReference type="EMBL" id="GBYB01009242">
    <property type="protein sequence ID" value="JAG79009.1"/>
    <property type="molecule type" value="Transcribed_RNA"/>
</dbReference>
<dbReference type="GeneID" id="105268527"/>
<gene>
    <name evidence="2" type="primary">rpoB_0</name>
    <name evidence="4" type="synonym">ana2</name>
    <name evidence="2" type="ORF">g.3910</name>
</gene>
<feature type="compositionally biased region" description="Low complexity" evidence="1">
    <location>
        <begin position="138"/>
        <end position="151"/>
    </location>
</feature>
<sequence length="678" mass="75359">MANRNCNISGEIEPRVPRHPTAALTEVLPTVPEVSLAFDSPQQRIYYPNESRPSTVPTSYAKWKQQVPQKSIDPGVMQKVSRSLPSSLAPRKHNTALGVIEKPRNPVTNVFTKDSRLKFYQKINPESSQANPKILPTSNPSNSMKSSSRRSQMLLPVAPKPQESSDLEKVEVSSPPRREKTTCDCHSHQSENTEIINKLLSLVQSQNAQIQMLQGQVETLLSMRTERPRELNDYQRLPLPVHNASTNPIDPGLQNPRLQYSKSSRDVQELEEKQRDDSCKQLIKEKKVSIGVMTSFELTVQDSVVYNVDAPAVTDYQDKSSHPVGIKNLNSRATAPIGKVPTGPLEQIIEDSESHLSSTVQASNNFNTYSSARKSLQGNPQGDSLTYAELPQVNPQMNPQINPQVPALPQNQIHHLTDRPPESLKLTPRFSSGENRSPNPEKYSPAGRAVAPSNPRGDPAPGDVEPVKKTPQVGWTLYDNVMCQVNEILHNTQEEEKKEMVQEANGSKIVLNGIQQSTLEKLRLFGFTFADTSGCSEGKSLVDGRRMNPIPIDASYYPRLDYQANVIQTSGSASDTSLHMKALAMKYLGSKQLPNVSSHQRGMELFTSVVLSNIQNNIPGTSISEVPKMDSPRFQASPKALDYQRDNYLIHSKQSPHTPHSPHNILDISSLKRQPKLL</sequence>
<accession>A0A9R1U3T4</accession>
<feature type="region of interest" description="Disordered" evidence="1">
    <location>
        <begin position="123"/>
        <end position="186"/>
    </location>
</feature>
<feature type="region of interest" description="Disordered" evidence="1">
    <location>
        <begin position="414"/>
        <end position="468"/>
    </location>
</feature>
<accession>A0A0C9R8S5</accession>
<dbReference type="CTD" id="35878"/>
<dbReference type="AlphaFoldDB" id="A0A0C9R8S5"/>
<feature type="region of interest" description="Disordered" evidence="1">
    <location>
        <begin position="240"/>
        <end position="274"/>
    </location>
</feature>
<dbReference type="OrthoDB" id="76173at2759"/>
<protein>
    <submittedName>
        <fullName evidence="2">RpoB_0 protein</fullName>
    </submittedName>
    <submittedName>
        <fullName evidence="4">Uncharacterized protein ana2</fullName>
    </submittedName>
</protein>
<evidence type="ECO:0000313" key="2">
    <source>
        <dbReference type="EMBL" id="JAG79009.1"/>
    </source>
</evidence>
<name>A0A0C9R8S5_9HYME</name>
<dbReference type="Proteomes" id="UP000694866">
    <property type="component" value="Unplaced"/>
</dbReference>
<dbReference type="KEGG" id="fas:105268527"/>
<evidence type="ECO:0000313" key="4">
    <source>
        <dbReference type="RefSeq" id="XP_011306458.1"/>
    </source>
</evidence>
<reference evidence="2" key="1">
    <citation type="submission" date="2015-01" db="EMBL/GenBank/DDBJ databases">
        <title>Transcriptome Assembly of Fopius arisanus.</title>
        <authorList>
            <person name="Geib S."/>
        </authorList>
    </citation>
    <scope>NUCLEOTIDE SEQUENCE</scope>
</reference>
<dbReference type="RefSeq" id="XP_011306458.1">
    <property type="nucleotide sequence ID" value="XM_011308156.1"/>
</dbReference>
<keyword evidence="3" id="KW-1185">Reference proteome</keyword>
<organism evidence="2">
    <name type="scientific">Fopius arisanus</name>
    <dbReference type="NCBI Taxonomy" id="64838"/>
    <lineage>
        <taxon>Eukaryota</taxon>
        <taxon>Metazoa</taxon>
        <taxon>Ecdysozoa</taxon>
        <taxon>Arthropoda</taxon>
        <taxon>Hexapoda</taxon>
        <taxon>Insecta</taxon>
        <taxon>Pterygota</taxon>
        <taxon>Neoptera</taxon>
        <taxon>Endopterygota</taxon>
        <taxon>Hymenoptera</taxon>
        <taxon>Apocrita</taxon>
        <taxon>Ichneumonoidea</taxon>
        <taxon>Braconidae</taxon>
        <taxon>Opiinae</taxon>
        <taxon>Fopius</taxon>
    </lineage>
</organism>
<evidence type="ECO:0000256" key="1">
    <source>
        <dbReference type="SAM" id="MobiDB-lite"/>
    </source>
</evidence>
<proteinExistence type="predicted"/>
<feature type="compositionally biased region" description="Basic and acidic residues" evidence="1">
    <location>
        <begin position="263"/>
        <end position="274"/>
    </location>
</feature>
<evidence type="ECO:0000313" key="3">
    <source>
        <dbReference type="Proteomes" id="UP000694866"/>
    </source>
</evidence>
<feature type="compositionally biased region" description="Basic and acidic residues" evidence="1">
    <location>
        <begin position="166"/>
        <end position="186"/>
    </location>
</feature>
<feature type="compositionally biased region" description="Polar residues" evidence="1">
    <location>
        <begin position="429"/>
        <end position="438"/>
    </location>
</feature>
<reference evidence="4" key="2">
    <citation type="submission" date="2025-04" db="UniProtKB">
        <authorList>
            <consortium name="RefSeq"/>
        </authorList>
    </citation>
    <scope>IDENTIFICATION</scope>
    <source>
        <strain evidence="4">USDA-PBARC FA_bdor</strain>
        <tissue evidence="4">Whole organism</tissue>
    </source>
</reference>